<keyword evidence="2" id="KW-1185">Reference proteome</keyword>
<protein>
    <submittedName>
        <fullName evidence="1">Uncharacterized protein</fullName>
    </submittedName>
</protein>
<evidence type="ECO:0000313" key="1">
    <source>
        <dbReference type="EMBL" id="MBO4209121.1"/>
    </source>
</evidence>
<dbReference type="Proteomes" id="UP000823521">
    <property type="component" value="Unassembled WGS sequence"/>
</dbReference>
<accession>A0ABS3VX53</accession>
<sequence length="84" mass="9110">MPGAAEPLDELPLPPYVTAEDVGFAVRAIVVHAEESGRDGPVCRHDLFPYPCRLHRWGRAVLARRGLTDTEVAALVARHPGAES</sequence>
<dbReference type="EMBL" id="WVUH01000264">
    <property type="protein sequence ID" value="MBO4209121.1"/>
    <property type="molecule type" value="Genomic_DNA"/>
</dbReference>
<comment type="caution">
    <text evidence="1">The sequence shown here is derived from an EMBL/GenBank/DDBJ whole genome shotgun (WGS) entry which is preliminary data.</text>
</comment>
<organism evidence="1 2">
    <name type="scientific">Micromonospora echinofusca</name>
    <dbReference type="NCBI Taxonomy" id="47858"/>
    <lineage>
        <taxon>Bacteria</taxon>
        <taxon>Bacillati</taxon>
        <taxon>Actinomycetota</taxon>
        <taxon>Actinomycetes</taxon>
        <taxon>Micromonosporales</taxon>
        <taxon>Micromonosporaceae</taxon>
        <taxon>Micromonospora</taxon>
    </lineage>
</organism>
<evidence type="ECO:0000313" key="2">
    <source>
        <dbReference type="Proteomes" id="UP000823521"/>
    </source>
</evidence>
<reference evidence="1 2" key="1">
    <citation type="submission" date="2019-12" db="EMBL/GenBank/DDBJ databases">
        <title>Whole genome sequencing of endophytic Actinobacterium Micromonospora sp. MPMI6T.</title>
        <authorList>
            <person name="Evv R."/>
            <person name="Podile A.R."/>
        </authorList>
    </citation>
    <scope>NUCLEOTIDE SEQUENCE [LARGE SCALE GENOMIC DNA]</scope>
    <source>
        <strain evidence="1 2">MPMI6</strain>
    </source>
</reference>
<name>A0ABS3VX53_MICEH</name>
<proteinExistence type="predicted"/>
<gene>
    <name evidence="1" type="ORF">GSF22_24440</name>
</gene>
<dbReference type="RefSeq" id="WP_208816094.1">
    <property type="nucleotide sequence ID" value="NZ_WVUH01000264.1"/>
</dbReference>